<evidence type="ECO:0000313" key="1">
    <source>
        <dbReference type="EMBL" id="OAJ92254.1"/>
    </source>
</evidence>
<protein>
    <submittedName>
        <fullName evidence="1">Uncharacterized protein</fullName>
    </submittedName>
</protein>
<organism evidence="1 2">
    <name type="scientific">Vibrio bivalvicida</name>
    <dbReference type="NCBI Taxonomy" id="1276888"/>
    <lineage>
        <taxon>Bacteria</taxon>
        <taxon>Pseudomonadati</taxon>
        <taxon>Pseudomonadota</taxon>
        <taxon>Gammaproteobacteria</taxon>
        <taxon>Vibrionales</taxon>
        <taxon>Vibrionaceae</taxon>
        <taxon>Vibrio</taxon>
        <taxon>Vibrio oreintalis group</taxon>
    </lineage>
</organism>
<dbReference type="EMBL" id="LLEI02000090">
    <property type="protein sequence ID" value="OAJ92254.1"/>
    <property type="molecule type" value="Genomic_DNA"/>
</dbReference>
<comment type="caution">
    <text evidence="1">The sequence shown here is derived from an EMBL/GenBank/DDBJ whole genome shotgun (WGS) entry which is preliminary data.</text>
</comment>
<reference evidence="1 2" key="1">
    <citation type="journal article" date="2016" name="Syst. Appl. Microbiol.">
        <title>Vibrio bivalvicida sp. nov., a novel larval pathogen for bivalve molluscs reared in a hatchery.</title>
        <authorList>
            <person name="Dubert J."/>
            <person name="Romalde J.L."/>
            <person name="Prado S."/>
            <person name="Barja J.L."/>
        </authorList>
    </citation>
    <scope>NUCLEOTIDE SEQUENCE [LARGE SCALE GENOMIC DNA]</scope>
    <source>
        <strain evidence="1 2">605</strain>
    </source>
</reference>
<proteinExistence type="predicted"/>
<dbReference type="Proteomes" id="UP000078406">
    <property type="component" value="Unassembled WGS sequence"/>
</dbReference>
<name>A0A177XUG6_9VIBR</name>
<gene>
    <name evidence="1" type="ORF">APB76_21540</name>
</gene>
<dbReference type="AlphaFoldDB" id="A0A177XUG6"/>
<evidence type="ECO:0000313" key="2">
    <source>
        <dbReference type="Proteomes" id="UP000078406"/>
    </source>
</evidence>
<sequence>MTQIITEEETIEKRQLRFKLFRAVIGKSERNNTVFGQFVQKLPTIANRSFSLAVVSDTIGDI</sequence>
<accession>A0A177XUG6</accession>